<keyword evidence="3" id="KW-1185">Reference proteome</keyword>
<reference evidence="2 3" key="1">
    <citation type="journal article" date="2024" name="Plant Biotechnol. J.">
        <title>Dendrobium thyrsiflorum genome and its molecular insights into genes involved in important horticultural traits.</title>
        <authorList>
            <person name="Chen B."/>
            <person name="Wang J.Y."/>
            <person name="Zheng P.J."/>
            <person name="Li K.L."/>
            <person name="Liang Y.M."/>
            <person name="Chen X.F."/>
            <person name="Zhang C."/>
            <person name="Zhao X."/>
            <person name="He X."/>
            <person name="Zhang G.Q."/>
            <person name="Liu Z.J."/>
            <person name="Xu Q."/>
        </authorList>
    </citation>
    <scope>NUCLEOTIDE SEQUENCE [LARGE SCALE GENOMIC DNA]</scope>
    <source>
        <strain evidence="2">GZMU011</strain>
    </source>
</reference>
<sequence>MSPNQGPEALDERSNHNSDYQTVSKLENLIIESSDPTRRIQRAQEHKIPTPLSQKIIHRTVHMQGIQHRPSIQITLKSPLIFLLFTESSKISRAPTPPPANCRTTAGPPPGGPTPPPGCRTFTWPTTTVLPTSVTKSWSLRPPSPVDNDLSDLRRPLTMVLSTSFSDCGPFDLRRQTTVCSTTATCQLRSL</sequence>
<dbReference type="EMBL" id="JANQDX010000003">
    <property type="protein sequence ID" value="KAL0926725.1"/>
    <property type="molecule type" value="Genomic_DNA"/>
</dbReference>
<proteinExistence type="predicted"/>
<evidence type="ECO:0000313" key="3">
    <source>
        <dbReference type="Proteomes" id="UP001552299"/>
    </source>
</evidence>
<gene>
    <name evidence="2" type="ORF">M5K25_002970</name>
</gene>
<feature type="region of interest" description="Disordered" evidence="1">
    <location>
        <begin position="92"/>
        <end position="114"/>
    </location>
</feature>
<evidence type="ECO:0000256" key="1">
    <source>
        <dbReference type="SAM" id="MobiDB-lite"/>
    </source>
</evidence>
<name>A0ABD0VNW6_DENTH</name>
<evidence type="ECO:0000313" key="2">
    <source>
        <dbReference type="EMBL" id="KAL0926725.1"/>
    </source>
</evidence>
<protein>
    <submittedName>
        <fullName evidence="2">Uncharacterized protein</fullName>
    </submittedName>
</protein>
<feature type="region of interest" description="Disordered" evidence="1">
    <location>
        <begin position="1"/>
        <end position="21"/>
    </location>
</feature>
<comment type="caution">
    <text evidence="2">The sequence shown here is derived from an EMBL/GenBank/DDBJ whole genome shotgun (WGS) entry which is preliminary data.</text>
</comment>
<dbReference type="Proteomes" id="UP001552299">
    <property type="component" value="Unassembled WGS sequence"/>
</dbReference>
<organism evidence="2 3">
    <name type="scientific">Dendrobium thyrsiflorum</name>
    <name type="common">Pinecone-like raceme dendrobium</name>
    <name type="synonym">Orchid</name>
    <dbReference type="NCBI Taxonomy" id="117978"/>
    <lineage>
        <taxon>Eukaryota</taxon>
        <taxon>Viridiplantae</taxon>
        <taxon>Streptophyta</taxon>
        <taxon>Embryophyta</taxon>
        <taxon>Tracheophyta</taxon>
        <taxon>Spermatophyta</taxon>
        <taxon>Magnoliopsida</taxon>
        <taxon>Liliopsida</taxon>
        <taxon>Asparagales</taxon>
        <taxon>Orchidaceae</taxon>
        <taxon>Epidendroideae</taxon>
        <taxon>Malaxideae</taxon>
        <taxon>Dendrobiinae</taxon>
        <taxon>Dendrobium</taxon>
    </lineage>
</organism>
<dbReference type="AlphaFoldDB" id="A0ABD0VNW6"/>
<accession>A0ABD0VNW6</accession>